<protein>
    <recommendedName>
        <fullName evidence="6">Phage tail protein</fullName>
    </recommendedName>
</protein>
<evidence type="ECO:0000256" key="3">
    <source>
        <dbReference type="SAM" id="MobiDB-lite"/>
    </source>
</evidence>
<keyword evidence="1" id="KW-0677">Repeat</keyword>
<dbReference type="Proteomes" id="UP001055286">
    <property type="component" value="Unassembled WGS sequence"/>
</dbReference>
<dbReference type="SUPFAM" id="SSF101898">
    <property type="entry name" value="NHL repeat"/>
    <property type="match status" value="1"/>
</dbReference>
<dbReference type="AlphaFoldDB" id="A0AA37HEL9"/>
<comment type="caution">
    <text evidence="4">The sequence shown here is derived from an EMBL/GenBank/DDBJ whole genome shotgun (WGS) entry which is preliminary data.</text>
</comment>
<reference evidence="4" key="2">
    <citation type="submission" date="2021-08" db="EMBL/GenBank/DDBJ databases">
        <authorList>
            <person name="Tani A."/>
            <person name="Ola A."/>
            <person name="Ogura Y."/>
            <person name="Katsura K."/>
            <person name="Hayashi T."/>
        </authorList>
    </citation>
    <scope>NUCLEOTIDE SEQUENCE</scope>
    <source>
        <strain evidence="4">JCM 32048</strain>
    </source>
</reference>
<gene>
    <name evidence="4" type="ORF">MPEAHAMD_4530</name>
</gene>
<dbReference type="PROSITE" id="PS51125">
    <property type="entry name" value="NHL"/>
    <property type="match status" value="1"/>
</dbReference>
<dbReference type="Gene3D" id="2.120.10.30">
    <property type="entry name" value="TolB, C-terminal domain"/>
    <property type="match status" value="1"/>
</dbReference>
<feature type="region of interest" description="Disordered" evidence="3">
    <location>
        <begin position="130"/>
        <end position="150"/>
    </location>
</feature>
<feature type="repeat" description="NHL" evidence="2">
    <location>
        <begin position="142"/>
        <end position="175"/>
    </location>
</feature>
<accession>A0AA37HEL9</accession>
<dbReference type="NCBIfam" id="TIGR02242">
    <property type="entry name" value="tail_TIGR02242"/>
    <property type="match status" value="1"/>
</dbReference>
<dbReference type="Pfam" id="PF09684">
    <property type="entry name" value="Tail_P2_I"/>
    <property type="match status" value="1"/>
</dbReference>
<reference evidence="4" key="1">
    <citation type="journal article" date="2016" name="Front. Microbiol.">
        <title>Genome Sequence of the Piezophilic, Mesophilic Sulfate-Reducing Bacterium Desulfovibrio indicus J2T.</title>
        <authorList>
            <person name="Cao J."/>
            <person name="Maignien L."/>
            <person name="Shao Z."/>
            <person name="Alain K."/>
            <person name="Jebbar M."/>
        </authorList>
    </citation>
    <scope>NUCLEOTIDE SEQUENCE</scope>
    <source>
        <strain evidence="4">JCM 32048</strain>
    </source>
</reference>
<evidence type="ECO:0008006" key="6">
    <source>
        <dbReference type="Google" id="ProtNLM"/>
    </source>
</evidence>
<dbReference type="InterPro" id="IPR011748">
    <property type="entry name" value="Unchr_phage_tail-like"/>
</dbReference>
<dbReference type="RefSeq" id="WP_238192471.1">
    <property type="nucleotide sequence ID" value="NZ_BPQJ01000024.1"/>
</dbReference>
<dbReference type="InterPro" id="IPR011042">
    <property type="entry name" value="6-blade_b-propeller_TolB-like"/>
</dbReference>
<evidence type="ECO:0000313" key="5">
    <source>
        <dbReference type="Proteomes" id="UP001055286"/>
    </source>
</evidence>
<proteinExistence type="predicted"/>
<evidence type="ECO:0000313" key="4">
    <source>
        <dbReference type="EMBL" id="GJD64349.1"/>
    </source>
</evidence>
<name>A0AA37HEL9_9HYPH</name>
<dbReference type="InterPro" id="IPR001258">
    <property type="entry name" value="NHL_repeat"/>
</dbReference>
<sequence length="718" mass="73766">MGQADFRHLNRDGRWLGWRFSNVTVDGDGRATLTPLAAGPGVAVPAGEAPAPAGVLKSGSGALWWSSPATGTLCRIGPCGDDDTACAGPELVEPRGLAAARERGLVWLADPGLSRVLLLRSDGSLVQAIGAPGAPGGPDAPPGTLSGPSDVETDARGAVYVLDPPNARIQKFSPTGQVRSAFWRRMRVDGLVRDPRAITSRAGQDGFELLVLDGAARAVFAFDETGAPIGGDGRPLDLGAAGASTAICAAGRLLYVGDAARNAILAFRLDGGEPAFAGTVPGYAGPASALSACADGDVWVLGAGGTPVRLAASGGFGTRGAMWTGPVSAREPQLVWSRLRSKIDSLGEHSAFRIYVATSRGTDAPPVDPAAPEPFGPPWHALAPNVPAGYIGAEPAPNLWVGIVLSGDGRGSPQLSQLRVEYNQLSYLPLLPRIYREPSLRETNRDDFLLRFLSLVESFMDDASGAIASLDRLFAEEGAPPEALPWLAELLGLAPAEDWSVAKLRRAVAGASAADALRGTAAGLRSSLIEAIGGVAPVIEDGAGAGIWIAPGAASPDDAGRCCGGSCGCDRACGCTVDGERTWIDSDDARLGFTTYLAAVEPYGAVLDVSATLDHTHLIDEDRVFEPLFAETASRVSIRLPPGALTEEREAAIRAVLAREGPAHVSFEIHSAATGGRLGLAMLGVETVLGGPPPPAALGGAPRGRVGQGLALGRAATL</sequence>
<keyword evidence="5" id="KW-1185">Reference proteome</keyword>
<evidence type="ECO:0000256" key="2">
    <source>
        <dbReference type="PROSITE-ProRule" id="PRU00504"/>
    </source>
</evidence>
<evidence type="ECO:0000256" key="1">
    <source>
        <dbReference type="ARBA" id="ARBA00022737"/>
    </source>
</evidence>
<dbReference type="InterPro" id="IPR006521">
    <property type="entry name" value="Tail_protein_I"/>
</dbReference>
<organism evidence="4 5">
    <name type="scientific">Methylobacterium frigidaeris</name>
    <dbReference type="NCBI Taxonomy" id="2038277"/>
    <lineage>
        <taxon>Bacteria</taxon>
        <taxon>Pseudomonadati</taxon>
        <taxon>Pseudomonadota</taxon>
        <taxon>Alphaproteobacteria</taxon>
        <taxon>Hyphomicrobiales</taxon>
        <taxon>Methylobacteriaceae</taxon>
        <taxon>Methylobacterium</taxon>
    </lineage>
</organism>
<dbReference type="EMBL" id="BPQJ01000024">
    <property type="protein sequence ID" value="GJD64349.1"/>
    <property type="molecule type" value="Genomic_DNA"/>
</dbReference>